<reference evidence="1 2" key="1">
    <citation type="submission" date="2023-09" db="EMBL/GenBank/DDBJ databases">
        <title>Micromonospora halotolerans DSM 45598 genome sequence.</title>
        <authorList>
            <person name="Mo P."/>
        </authorList>
    </citation>
    <scope>NUCLEOTIDE SEQUENCE [LARGE SCALE GENOMIC DNA]</scope>
    <source>
        <strain evidence="1 2">DSM 45598</strain>
    </source>
</reference>
<sequence>MAAPVIRSVTADPTVLLPGQSTTVRVDTYHPDSRLLTLSGRVSDPTGAAWDSPVRVDLSVPLTVQLGSTSPGVTVTPYPGDPTRFTVTVLGGRGTVTLTATARDAAGRTGTAATTVTVPLLVGMSTEKGAPTQRAVAAYPGIRYMRDFGADGGDADALPELPPLNAGKFVDAPSAVMHVSWKDDVEQLTGWLDGLSRPIYLTWYHEPMGDVAPGTYRTTATRVAQIVAAHRNRRWVLGHGPIVTRYWLDEGRGNPTDWGYPGMTHYGVDCYSRDTATYWPVARMFGVAFGKVRAAYPGIRLLVPEYGLSRTTADTTGAGRAQAIRDHVTWLRQQNDVDAVAYWNNWAEFELGDPPLESTAWRNLQLV</sequence>
<dbReference type="EMBL" id="CP134876">
    <property type="protein sequence ID" value="WNM40128.1"/>
    <property type="molecule type" value="Genomic_DNA"/>
</dbReference>
<accession>A0ABY9ZY26</accession>
<keyword evidence="2" id="KW-1185">Reference proteome</keyword>
<dbReference type="SUPFAM" id="SSF51445">
    <property type="entry name" value="(Trans)glycosidases"/>
    <property type="match status" value="1"/>
</dbReference>
<dbReference type="Proteomes" id="UP001303001">
    <property type="component" value="Chromosome"/>
</dbReference>
<evidence type="ECO:0008006" key="3">
    <source>
        <dbReference type="Google" id="ProtNLM"/>
    </source>
</evidence>
<proteinExistence type="predicted"/>
<organism evidence="1 2">
    <name type="scientific">Micromonospora halotolerans</name>
    <dbReference type="NCBI Taxonomy" id="709879"/>
    <lineage>
        <taxon>Bacteria</taxon>
        <taxon>Bacillati</taxon>
        <taxon>Actinomycetota</taxon>
        <taxon>Actinomycetes</taxon>
        <taxon>Micromonosporales</taxon>
        <taxon>Micromonosporaceae</taxon>
        <taxon>Micromonospora</taxon>
    </lineage>
</organism>
<dbReference type="InterPro" id="IPR017853">
    <property type="entry name" value="GH"/>
</dbReference>
<evidence type="ECO:0000313" key="1">
    <source>
        <dbReference type="EMBL" id="WNM40128.1"/>
    </source>
</evidence>
<gene>
    <name evidence="1" type="ORF">RMN56_01840</name>
</gene>
<evidence type="ECO:0000313" key="2">
    <source>
        <dbReference type="Proteomes" id="UP001303001"/>
    </source>
</evidence>
<name>A0ABY9ZY26_9ACTN</name>
<protein>
    <recommendedName>
        <fullName evidence="3">GH26 domain-containing protein</fullName>
    </recommendedName>
</protein>
<dbReference type="Gene3D" id="3.20.20.80">
    <property type="entry name" value="Glycosidases"/>
    <property type="match status" value="1"/>
</dbReference>
<dbReference type="RefSeq" id="WP_313722100.1">
    <property type="nucleotide sequence ID" value="NZ_CP134876.1"/>
</dbReference>